<evidence type="ECO:0000313" key="14">
    <source>
        <dbReference type="Proteomes" id="UP000604730"/>
    </source>
</evidence>
<dbReference type="InterPro" id="IPR012837">
    <property type="entry name" value="NrdG"/>
</dbReference>
<dbReference type="EMBL" id="JAEPRJ010000001">
    <property type="protein sequence ID" value="MBK5897257.1"/>
    <property type="molecule type" value="Genomic_DNA"/>
</dbReference>
<dbReference type="Pfam" id="PF13353">
    <property type="entry name" value="Fer4_12"/>
    <property type="match status" value="1"/>
</dbReference>
<keyword evidence="7" id="KW-0479">Metal-binding</keyword>
<dbReference type="InterPro" id="IPR058240">
    <property type="entry name" value="rSAM_sf"/>
</dbReference>
<keyword evidence="8 12" id="KW-0560">Oxidoreductase</keyword>
<comment type="cofactor">
    <cofactor evidence="1">
        <name>[4Fe-4S] cluster</name>
        <dbReference type="ChEBI" id="CHEBI:49883"/>
    </cofactor>
</comment>
<dbReference type="SFLD" id="SFLDF00299">
    <property type="entry name" value="anaerobic_ribonucleoside-triph"/>
    <property type="match status" value="1"/>
</dbReference>
<dbReference type="Proteomes" id="UP000604730">
    <property type="component" value="Unassembled WGS sequence"/>
</dbReference>
<keyword evidence="5" id="KW-0004">4Fe-4S</keyword>
<gene>
    <name evidence="13" type="primary">nrdG</name>
    <name evidence="13" type="ORF">JJN12_05570</name>
</gene>
<evidence type="ECO:0000256" key="4">
    <source>
        <dbReference type="ARBA" id="ARBA00014281"/>
    </source>
</evidence>
<evidence type="ECO:0000256" key="8">
    <source>
        <dbReference type="ARBA" id="ARBA00023002"/>
    </source>
</evidence>
<dbReference type="EC" id="1.97.1.-" evidence="12"/>
<evidence type="ECO:0000256" key="2">
    <source>
        <dbReference type="ARBA" id="ARBA00003852"/>
    </source>
</evidence>
<evidence type="ECO:0000256" key="10">
    <source>
        <dbReference type="ARBA" id="ARBA00023014"/>
    </source>
</evidence>
<evidence type="ECO:0000256" key="9">
    <source>
        <dbReference type="ARBA" id="ARBA00023004"/>
    </source>
</evidence>
<comment type="similarity">
    <text evidence="3 12">Belongs to the organic radical-activating enzymes family.</text>
</comment>
<comment type="function">
    <text evidence="2 12">Activation of anaerobic ribonucleoside-triphosphate reductase under anaerobic conditions by generation of an organic free radical, using S-adenosylmethionine and reduced flavodoxin as cosubstrates to produce 5'-deoxy-adenosine.</text>
</comment>
<keyword evidence="6" id="KW-0949">S-adenosyl-L-methionine</keyword>
<proteinExistence type="inferred from homology"/>
<evidence type="ECO:0000256" key="12">
    <source>
        <dbReference type="PIRNR" id="PIRNR000368"/>
    </source>
</evidence>
<evidence type="ECO:0000256" key="3">
    <source>
        <dbReference type="ARBA" id="ARBA00009777"/>
    </source>
</evidence>
<keyword evidence="9" id="KW-0408">Iron</keyword>
<evidence type="ECO:0000256" key="5">
    <source>
        <dbReference type="ARBA" id="ARBA00022485"/>
    </source>
</evidence>
<dbReference type="PANTHER" id="PTHR30352:SF2">
    <property type="entry name" value="ANAEROBIC RIBONUCLEOSIDE-TRIPHOSPHATE REDUCTASE-ACTIVATING PROTEIN"/>
    <property type="match status" value="1"/>
</dbReference>
<dbReference type="InterPro" id="IPR034457">
    <property type="entry name" value="Organic_radical-activating"/>
</dbReference>
<dbReference type="SFLD" id="SFLDS00029">
    <property type="entry name" value="Radical_SAM"/>
    <property type="match status" value="1"/>
</dbReference>
<protein>
    <recommendedName>
        <fullName evidence="4 12">Anaerobic ribonucleoside-triphosphate reductase-activating protein</fullName>
        <ecNumber evidence="12">1.97.1.-</ecNumber>
    </recommendedName>
</protein>
<name>A0ABS1IZJ5_9FIRM</name>
<dbReference type="PANTHER" id="PTHR30352">
    <property type="entry name" value="PYRUVATE FORMATE-LYASE-ACTIVATING ENZYME"/>
    <property type="match status" value="1"/>
</dbReference>
<evidence type="ECO:0000256" key="7">
    <source>
        <dbReference type="ARBA" id="ARBA00022723"/>
    </source>
</evidence>
<comment type="catalytic activity">
    <reaction evidence="11">
        <text>glycyl-[protein] + reduced [flavodoxin] + S-adenosyl-L-methionine = glycin-2-yl radical-[protein] + semiquinone [flavodoxin] + 5'-deoxyadenosine + L-methionine + H(+)</text>
        <dbReference type="Rhea" id="RHEA:61976"/>
        <dbReference type="Rhea" id="RHEA-COMP:10622"/>
        <dbReference type="Rhea" id="RHEA-COMP:14480"/>
        <dbReference type="Rhea" id="RHEA-COMP:15993"/>
        <dbReference type="Rhea" id="RHEA-COMP:15994"/>
        <dbReference type="ChEBI" id="CHEBI:15378"/>
        <dbReference type="ChEBI" id="CHEBI:17319"/>
        <dbReference type="ChEBI" id="CHEBI:29947"/>
        <dbReference type="ChEBI" id="CHEBI:32722"/>
        <dbReference type="ChEBI" id="CHEBI:57618"/>
        <dbReference type="ChEBI" id="CHEBI:57844"/>
        <dbReference type="ChEBI" id="CHEBI:59789"/>
        <dbReference type="ChEBI" id="CHEBI:140311"/>
    </reaction>
</comment>
<sequence>MNYCEIKYFDIANGPGVRTSLFVSGCTHHCKGCFNEMAWDFNSGKEYTTDVEGEIISSLSPSFIAGLTILGGEPMEVRNQRGVAGLVKRIKADLPEKSIWLFSGYTLEELLDVSNSRCHDEHTMDILNNIDVLVDGKFVLELKDLSLKFRGSSNQRIIDMKRSLAENRVVLSKYMEK</sequence>
<dbReference type="InterPro" id="IPR013785">
    <property type="entry name" value="Aldolase_TIM"/>
</dbReference>
<dbReference type="SFLD" id="SFLDG01066">
    <property type="entry name" value="organic_radical-activating_enz"/>
    <property type="match status" value="1"/>
</dbReference>
<dbReference type="RefSeq" id="WP_208430334.1">
    <property type="nucleotide sequence ID" value="NZ_JAEPRJ010000001.1"/>
</dbReference>
<accession>A0ABS1IZJ5</accession>
<evidence type="ECO:0000256" key="1">
    <source>
        <dbReference type="ARBA" id="ARBA00001966"/>
    </source>
</evidence>
<keyword evidence="14" id="KW-1185">Reference proteome</keyword>
<evidence type="ECO:0000256" key="6">
    <source>
        <dbReference type="ARBA" id="ARBA00022691"/>
    </source>
</evidence>
<organism evidence="13 14">
    <name type="scientific">Catonella massiliensis</name>
    <dbReference type="NCBI Taxonomy" id="2799636"/>
    <lineage>
        <taxon>Bacteria</taxon>
        <taxon>Bacillati</taxon>
        <taxon>Bacillota</taxon>
        <taxon>Clostridia</taxon>
        <taxon>Lachnospirales</taxon>
        <taxon>Lachnospiraceae</taxon>
        <taxon>Catonella</taxon>
    </lineage>
</organism>
<dbReference type="SUPFAM" id="SSF102114">
    <property type="entry name" value="Radical SAM enzymes"/>
    <property type="match status" value="1"/>
</dbReference>
<dbReference type="NCBIfam" id="TIGR02491">
    <property type="entry name" value="NrdG"/>
    <property type="match status" value="1"/>
</dbReference>
<dbReference type="PROSITE" id="PS01087">
    <property type="entry name" value="RADICAL_ACTIVATING"/>
    <property type="match status" value="1"/>
</dbReference>
<reference evidence="13 14" key="1">
    <citation type="submission" date="2021-01" db="EMBL/GenBank/DDBJ databases">
        <title>Isolation and description of Catonella massiliensis sp. nov., a novel Catonella species, isolated from a stable periodontitis subject.</title>
        <authorList>
            <person name="Antezack A."/>
            <person name="Boxberger M."/>
            <person name="La Scola B."/>
            <person name="Monnet-Corti V."/>
        </authorList>
    </citation>
    <scope>NUCLEOTIDE SEQUENCE [LARGE SCALE GENOMIC DNA]</scope>
    <source>
        <strain evidence="13 14">Marseille-Q4567</strain>
    </source>
</reference>
<keyword evidence="10" id="KW-0411">Iron-sulfur</keyword>
<evidence type="ECO:0000313" key="13">
    <source>
        <dbReference type="EMBL" id="MBK5897257.1"/>
    </source>
</evidence>
<dbReference type="SFLD" id="SFLDG01063">
    <property type="entry name" value="activating_enzymes__group_1"/>
    <property type="match status" value="1"/>
</dbReference>
<dbReference type="InterPro" id="IPR007197">
    <property type="entry name" value="rSAM"/>
</dbReference>
<evidence type="ECO:0000256" key="11">
    <source>
        <dbReference type="ARBA" id="ARBA00047365"/>
    </source>
</evidence>
<dbReference type="Gene3D" id="3.20.20.70">
    <property type="entry name" value="Aldolase class I"/>
    <property type="match status" value="1"/>
</dbReference>
<dbReference type="InterPro" id="IPR001989">
    <property type="entry name" value="Radical_activat_CS"/>
</dbReference>
<comment type="caution">
    <text evidence="13">The sequence shown here is derived from an EMBL/GenBank/DDBJ whole genome shotgun (WGS) entry which is preliminary data.</text>
</comment>
<dbReference type="PIRSF" id="PIRSF000368">
    <property type="entry name" value="NrdG"/>
    <property type="match status" value="1"/>
</dbReference>